<dbReference type="RefSeq" id="WP_191250417.1">
    <property type="nucleotide sequence ID" value="NZ_BNCI01000001.1"/>
</dbReference>
<evidence type="ECO:0000256" key="1">
    <source>
        <dbReference type="ARBA" id="ARBA00009477"/>
    </source>
</evidence>
<reference evidence="3" key="1">
    <citation type="journal article" date="2014" name="Int. J. Syst. Evol. Microbiol.">
        <title>Complete genome sequence of Corynebacterium casei LMG S-19264T (=DSM 44701T), isolated from a smear-ripened cheese.</title>
        <authorList>
            <consortium name="US DOE Joint Genome Institute (JGI-PGF)"/>
            <person name="Walter F."/>
            <person name="Albersmeier A."/>
            <person name="Kalinowski J."/>
            <person name="Ruckert C."/>
        </authorList>
    </citation>
    <scope>NUCLEOTIDE SEQUENCE</scope>
    <source>
        <strain evidence="3">KCTC 42590</strain>
    </source>
</reference>
<dbReference type="EMBL" id="BNCI01000001">
    <property type="protein sequence ID" value="GHF17447.1"/>
    <property type="molecule type" value="Genomic_DNA"/>
</dbReference>
<gene>
    <name evidence="3" type="ORF">GCM10017044_09780</name>
</gene>
<proteinExistence type="inferred from homology"/>
<dbReference type="GO" id="GO:1990281">
    <property type="term" value="C:efflux pump complex"/>
    <property type="evidence" value="ECO:0007669"/>
    <property type="project" value="TreeGrafter"/>
</dbReference>
<keyword evidence="4" id="KW-1185">Reference proteome</keyword>
<sequence length="393" mass="41615">MEKIKSTIASNLSIFAGVCVLVIGFMLLTAGGNDTLAQSGSNSEVLNRAELIETMSVNSKVSSYMIKATGRLTPQSQLQVVGEVAGKITYINPSFKVGGRIAGGDILFKINPTTYEADLANAEAAHASSLAQLAKVKADHARAQDLFDKGHVSEAVVDTADANLAAAEAGVKQASAQIQLAQERLSKTVIRAPFEALVVSETVSKDSFVSPGQVLADLMNTDRAEIAISLKSDEVMAVARTYEAKGKKPISVVAKPGNGAVGSQEIKGHITRIAPVVDPRSRTAVIIAEFDDVFSPENMGRVFGNDFMSVEIEASSTEPLWEIPYGIIRKGAYVWLVGDDNKIHQQPIRVLATSGSKAVVTSEKSLDGQALMVTLLAEEFSGKPVRVAGSADQ</sequence>
<accession>A0A919APV4</accession>
<dbReference type="Gene3D" id="1.10.287.470">
    <property type="entry name" value="Helix hairpin bin"/>
    <property type="match status" value="1"/>
</dbReference>
<name>A0A919APV4_9PROT</name>
<evidence type="ECO:0000256" key="2">
    <source>
        <dbReference type="SAM" id="Phobius"/>
    </source>
</evidence>
<organism evidence="3 4">
    <name type="scientific">Kordiimonas sediminis</name>
    <dbReference type="NCBI Taxonomy" id="1735581"/>
    <lineage>
        <taxon>Bacteria</taxon>
        <taxon>Pseudomonadati</taxon>
        <taxon>Pseudomonadota</taxon>
        <taxon>Alphaproteobacteria</taxon>
        <taxon>Kordiimonadales</taxon>
        <taxon>Kordiimonadaceae</taxon>
        <taxon>Kordiimonas</taxon>
    </lineage>
</organism>
<dbReference type="PANTHER" id="PTHR30469">
    <property type="entry name" value="MULTIDRUG RESISTANCE PROTEIN MDTA"/>
    <property type="match status" value="1"/>
</dbReference>
<dbReference type="NCBIfam" id="TIGR01730">
    <property type="entry name" value="RND_mfp"/>
    <property type="match status" value="1"/>
</dbReference>
<feature type="transmembrane region" description="Helical" evidence="2">
    <location>
        <begin position="12"/>
        <end position="32"/>
    </location>
</feature>
<dbReference type="SUPFAM" id="SSF111369">
    <property type="entry name" value="HlyD-like secretion proteins"/>
    <property type="match status" value="1"/>
</dbReference>
<evidence type="ECO:0000313" key="3">
    <source>
        <dbReference type="EMBL" id="GHF17447.1"/>
    </source>
</evidence>
<reference evidence="3" key="2">
    <citation type="submission" date="2020-09" db="EMBL/GenBank/DDBJ databases">
        <authorList>
            <person name="Sun Q."/>
            <person name="Kim S."/>
        </authorList>
    </citation>
    <scope>NUCLEOTIDE SEQUENCE</scope>
    <source>
        <strain evidence="3">KCTC 42590</strain>
    </source>
</reference>
<protein>
    <submittedName>
        <fullName evidence="3">RND superfamily efflux pump MFP component</fullName>
    </submittedName>
</protein>
<keyword evidence="2" id="KW-1133">Transmembrane helix</keyword>
<dbReference type="Gene3D" id="2.40.30.170">
    <property type="match status" value="1"/>
</dbReference>
<dbReference type="GO" id="GO:0015562">
    <property type="term" value="F:efflux transmembrane transporter activity"/>
    <property type="evidence" value="ECO:0007669"/>
    <property type="project" value="TreeGrafter"/>
</dbReference>
<comment type="similarity">
    <text evidence="1">Belongs to the membrane fusion protein (MFP) (TC 8.A.1) family.</text>
</comment>
<comment type="caution">
    <text evidence="3">The sequence shown here is derived from an EMBL/GenBank/DDBJ whole genome shotgun (WGS) entry which is preliminary data.</text>
</comment>
<dbReference type="InterPro" id="IPR006143">
    <property type="entry name" value="RND_pump_MFP"/>
</dbReference>
<dbReference type="Proteomes" id="UP000630923">
    <property type="component" value="Unassembled WGS sequence"/>
</dbReference>
<keyword evidence="2" id="KW-0472">Membrane</keyword>
<evidence type="ECO:0000313" key="4">
    <source>
        <dbReference type="Proteomes" id="UP000630923"/>
    </source>
</evidence>
<dbReference type="AlphaFoldDB" id="A0A919APV4"/>
<dbReference type="Gene3D" id="2.40.50.100">
    <property type="match status" value="1"/>
</dbReference>
<keyword evidence="2" id="KW-0812">Transmembrane</keyword>